<name>A0A5C5S3S7_9ACTN</name>
<dbReference type="Pfam" id="PF03781">
    <property type="entry name" value="FGE-sulfatase"/>
    <property type="match status" value="1"/>
</dbReference>
<dbReference type="InterPro" id="IPR051043">
    <property type="entry name" value="Sulfatase_Mod_Factor_Kinase"/>
</dbReference>
<dbReference type="InterPro" id="IPR042095">
    <property type="entry name" value="SUMF_sf"/>
</dbReference>
<evidence type="ECO:0000259" key="2">
    <source>
        <dbReference type="Pfam" id="PF03781"/>
    </source>
</evidence>
<dbReference type="OrthoDB" id="9768004at2"/>
<feature type="domain" description="Sulfatase-modifying factor enzyme-like" evidence="2">
    <location>
        <begin position="30"/>
        <end position="306"/>
    </location>
</feature>
<dbReference type="InterPro" id="IPR016187">
    <property type="entry name" value="CTDL_fold"/>
</dbReference>
<protein>
    <submittedName>
        <fullName evidence="3">Formylglycine-generating enzyme family protein</fullName>
    </submittedName>
</protein>
<dbReference type="PANTHER" id="PTHR23150:SF19">
    <property type="entry name" value="FORMYLGLYCINE-GENERATING ENZYME"/>
    <property type="match status" value="1"/>
</dbReference>
<sequence>MSCCTPEGPDLPPHTGAVPGGGAHPIAQARIPAGAFAMGDAHGDGYRADGELPVHRVALPGFTIDATTVTVAAFAAFADATGYVTDAERYGSSAVFHASAARHREHGERAESAPPVGLPVPGTPWWLTVPDATFRAPGGPGTVAHEDHPVVHVSHADALAYCAWTGRALPTEAQWEYAARGGLAGARYPWGDEHPVPGRDCNIFVGAFPQPDGAVGTVAARSYAPNGYGLYQAVGNVWEWCADRYSAHYYRRSPERAPHGPDRGTARVLRGGSHLCHDSYCYRYRVAARSHTTPSSSAGNIGFRTVSDSDVVIA</sequence>
<keyword evidence="4" id="KW-1185">Reference proteome</keyword>
<dbReference type="SUPFAM" id="SSF56436">
    <property type="entry name" value="C-type lectin-like"/>
    <property type="match status" value="1"/>
</dbReference>
<reference evidence="3 4" key="1">
    <citation type="submission" date="2019-06" db="EMBL/GenBank/DDBJ databases">
        <title>Tsukamurella conjunctivitidis sp. nov., Tsukamurella assacharolytica sp. nov. and Tsukamurella sputae sp. nov. isolated from patients with conjunctivitis, bacteraemia (lymphoma) and respiratory infection (sputum) in Hong Kong.</title>
        <authorList>
            <person name="Teng J.L.L."/>
            <person name="Lee H.H."/>
            <person name="Fong J.Y.H."/>
            <person name="Fok K.M.N."/>
            <person name="Lau S.K.P."/>
            <person name="Woo P.C.Y."/>
        </authorList>
    </citation>
    <scope>NUCLEOTIDE SEQUENCE [LARGE SCALE GENOMIC DNA]</scope>
    <source>
        <strain evidence="3 4">HKU72</strain>
    </source>
</reference>
<dbReference type="AlphaFoldDB" id="A0A5C5S3S7"/>
<proteinExistence type="predicted"/>
<dbReference type="InterPro" id="IPR005532">
    <property type="entry name" value="SUMF_dom"/>
</dbReference>
<organism evidence="3 4">
    <name type="scientific">Tsukamurella conjunctivitidis</name>
    <dbReference type="NCBI Taxonomy" id="2592068"/>
    <lineage>
        <taxon>Bacteria</taxon>
        <taxon>Bacillati</taxon>
        <taxon>Actinomycetota</taxon>
        <taxon>Actinomycetes</taxon>
        <taxon>Mycobacteriales</taxon>
        <taxon>Tsukamurellaceae</taxon>
        <taxon>Tsukamurella</taxon>
    </lineage>
</organism>
<dbReference type="PANTHER" id="PTHR23150">
    <property type="entry name" value="SULFATASE MODIFYING FACTOR 1, 2"/>
    <property type="match status" value="1"/>
</dbReference>
<dbReference type="Proteomes" id="UP000319375">
    <property type="component" value="Unassembled WGS sequence"/>
</dbReference>
<dbReference type="EMBL" id="VIGX01000002">
    <property type="protein sequence ID" value="TWS30057.1"/>
    <property type="molecule type" value="Genomic_DNA"/>
</dbReference>
<evidence type="ECO:0000313" key="3">
    <source>
        <dbReference type="EMBL" id="TWS30057.1"/>
    </source>
</evidence>
<accession>A0A5C5S3S7</accession>
<comment type="caution">
    <text evidence="3">The sequence shown here is derived from an EMBL/GenBank/DDBJ whole genome shotgun (WGS) entry which is preliminary data.</text>
</comment>
<feature type="region of interest" description="Disordered" evidence="1">
    <location>
        <begin position="1"/>
        <end position="24"/>
    </location>
</feature>
<dbReference type="GO" id="GO:0120147">
    <property type="term" value="F:formylglycine-generating oxidase activity"/>
    <property type="evidence" value="ECO:0007669"/>
    <property type="project" value="TreeGrafter"/>
</dbReference>
<dbReference type="Gene3D" id="3.90.1580.10">
    <property type="entry name" value="paralog of FGE (formylglycine-generating enzyme)"/>
    <property type="match status" value="1"/>
</dbReference>
<gene>
    <name evidence="3" type="ORF">FK530_05945</name>
</gene>
<evidence type="ECO:0000313" key="4">
    <source>
        <dbReference type="Proteomes" id="UP000319375"/>
    </source>
</evidence>
<evidence type="ECO:0000256" key="1">
    <source>
        <dbReference type="SAM" id="MobiDB-lite"/>
    </source>
</evidence>